<evidence type="ECO:0000256" key="1">
    <source>
        <dbReference type="SAM" id="SignalP"/>
    </source>
</evidence>
<accession>A0ABQ5R3F5</accession>
<keyword evidence="1" id="KW-0732">Signal</keyword>
<feature type="chain" id="PRO_5047479783" description="Lipoprotein" evidence="1">
    <location>
        <begin position="29"/>
        <end position="146"/>
    </location>
</feature>
<gene>
    <name evidence="2" type="ORF">Pa4123_66000</name>
</gene>
<feature type="signal peptide" evidence="1">
    <location>
        <begin position="1"/>
        <end position="28"/>
    </location>
</feature>
<protein>
    <recommendedName>
        <fullName evidence="4">Lipoprotein</fullName>
    </recommendedName>
</protein>
<dbReference type="Proteomes" id="UP001144280">
    <property type="component" value="Unassembled WGS sequence"/>
</dbReference>
<evidence type="ECO:0000313" key="2">
    <source>
        <dbReference type="EMBL" id="GLI01324.1"/>
    </source>
</evidence>
<organism evidence="2 3">
    <name type="scientific">Phytohabitans aurantiacus</name>
    <dbReference type="NCBI Taxonomy" id="3016789"/>
    <lineage>
        <taxon>Bacteria</taxon>
        <taxon>Bacillati</taxon>
        <taxon>Actinomycetota</taxon>
        <taxon>Actinomycetes</taxon>
        <taxon>Micromonosporales</taxon>
        <taxon>Micromonosporaceae</taxon>
    </lineage>
</organism>
<proteinExistence type="predicted"/>
<comment type="caution">
    <text evidence="2">The sequence shown here is derived from an EMBL/GenBank/DDBJ whole genome shotgun (WGS) entry which is preliminary data.</text>
</comment>
<dbReference type="RefSeq" id="WP_281902251.1">
    <property type="nucleotide sequence ID" value="NZ_BSDI01000042.1"/>
</dbReference>
<evidence type="ECO:0000313" key="3">
    <source>
        <dbReference type="Proteomes" id="UP001144280"/>
    </source>
</evidence>
<evidence type="ECO:0008006" key="4">
    <source>
        <dbReference type="Google" id="ProtNLM"/>
    </source>
</evidence>
<dbReference type="EMBL" id="BSDI01000042">
    <property type="protein sequence ID" value="GLI01324.1"/>
    <property type="molecule type" value="Genomic_DNA"/>
</dbReference>
<name>A0ABQ5R3F5_9ACTN</name>
<sequence>MRTLAKILILASAAAGVAVVGVAGPAHADTVKCAERPLRPEAPDIVIVTCAEATGDQRRSLSTVINGTDQAIELREFKTLISYPQYGLTDCGASRLDAGTQAVCISPWVTARGPSEAGRASAFSIVRVIEAEGRHTFAIGVIDATF</sequence>
<keyword evidence="3" id="KW-1185">Reference proteome</keyword>
<reference evidence="2" key="1">
    <citation type="submission" date="2022-12" db="EMBL/GenBank/DDBJ databases">
        <title>New Phytohabitans aurantiacus sp. RD004123 nov., an actinomycete isolated from soil.</title>
        <authorList>
            <person name="Triningsih D.W."/>
            <person name="Harunari E."/>
            <person name="Igarashi Y."/>
        </authorList>
    </citation>
    <scope>NUCLEOTIDE SEQUENCE</scope>
    <source>
        <strain evidence="2">RD004123</strain>
    </source>
</reference>